<evidence type="ECO:0000256" key="3">
    <source>
        <dbReference type="ARBA" id="ARBA00022833"/>
    </source>
</evidence>
<dbReference type="EMBL" id="CACVKT020001211">
    <property type="protein sequence ID" value="CAC5366048.1"/>
    <property type="molecule type" value="Genomic_DNA"/>
</dbReference>
<dbReference type="InterPro" id="IPR040204">
    <property type="entry name" value="UBR7"/>
</dbReference>
<keyword evidence="1" id="KW-0479">Metal-binding</keyword>
<dbReference type="Pfam" id="PF02207">
    <property type="entry name" value="zf-UBR"/>
    <property type="match status" value="1"/>
</dbReference>
<feature type="compositionally biased region" description="Polar residues" evidence="5">
    <location>
        <begin position="1"/>
        <end position="10"/>
    </location>
</feature>
<keyword evidence="7" id="KW-0808">Transferase</keyword>
<evidence type="ECO:0000259" key="6">
    <source>
        <dbReference type="PROSITE" id="PS51157"/>
    </source>
</evidence>
<dbReference type="EC" id="2.3.2.27" evidence="7"/>
<name>A0A6J8AD04_MYTCO</name>
<dbReference type="Proteomes" id="UP000507470">
    <property type="component" value="Unassembled WGS sequence"/>
</dbReference>
<dbReference type="CDD" id="cd15542">
    <property type="entry name" value="PHD_UBR7"/>
    <property type="match status" value="1"/>
</dbReference>
<dbReference type="CDD" id="cd19677">
    <property type="entry name" value="UBR-box_UBR7"/>
    <property type="match status" value="1"/>
</dbReference>
<dbReference type="PANTHER" id="PTHR13513:SF9">
    <property type="entry name" value="E3 UBIQUITIN-PROTEIN LIGASE UBR7-RELATED"/>
    <property type="match status" value="1"/>
</dbReference>
<evidence type="ECO:0000256" key="5">
    <source>
        <dbReference type="SAM" id="MobiDB-lite"/>
    </source>
</evidence>
<dbReference type="PANTHER" id="PTHR13513">
    <property type="entry name" value="E3 UBIQUITIN-PROTEIN LIGASE UBR7"/>
    <property type="match status" value="1"/>
</dbReference>
<evidence type="ECO:0000256" key="4">
    <source>
        <dbReference type="PROSITE-ProRule" id="PRU00508"/>
    </source>
</evidence>
<dbReference type="Gene3D" id="3.30.40.10">
    <property type="entry name" value="Zinc/RING finger domain, C3HC4 (zinc finger)"/>
    <property type="match status" value="1"/>
</dbReference>
<sequence length="402" mass="45606">MATDESGQSSARKEETHDEDSAISMLEVLQEQEELEADANAVLGDSDAINCTYVLGYVPRQALYACMTCNTSEPSGICLACSYECHDGHDLIELYTKRNFKCDCGNGKFKDLTCQLYERKSKYNVENRYNHNFRGIYCECDRPYPDPDDDVEDEMIQCIMCEDWYHGRHLGFDDLPDNNVGTEMVCRGCMSKHDFLWAYTVQSLETQKLTSGETSNSIDVASGGNDNAKASKATGGKHLPAKRKKVEQVDNASSPGKSCHLKELQKRKISDKDSAAFFADGWRSKLCTCTDCKNIYCDQGIEFLSDESDTVHAYEVRGKQKSTPTSQYDKGLQALSNMNRLQQVEVLHGFNDLKSELNEYLKKFAENKKVVREEDIREFFSTLEARKRQRKSSDEGMSYFCK</sequence>
<feature type="region of interest" description="Disordered" evidence="5">
    <location>
        <begin position="1"/>
        <end position="21"/>
    </location>
</feature>
<dbReference type="SMART" id="SM00249">
    <property type="entry name" value="PHD"/>
    <property type="match status" value="1"/>
</dbReference>
<dbReference type="SUPFAM" id="SSF57903">
    <property type="entry name" value="FYVE/PHD zinc finger"/>
    <property type="match status" value="1"/>
</dbReference>
<evidence type="ECO:0000313" key="7">
    <source>
        <dbReference type="EMBL" id="CAC5366048.1"/>
    </source>
</evidence>
<organism evidence="7 8">
    <name type="scientific">Mytilus coruscus</name>
    <name type="common">Sea mussel</name>
    <dbReference type="NCBI Taxonomy" id="42192"/>
    <lineage>
        <taxon>Eukaryota</taxon>
        <taxon>Metazoa</taxon>
        <taxon>Spiralia</taxon>
        <taxon>Lophotrochozoa</taxon>
        <taxon>Mollusca</taxon>
        <taxon>Bivalvia</taxon>
        <taxon>Autobranchia</taxon>
        <taxon>Pteriomorphia</taxon>
        <taxon>Mytilida</taxon>
        <taxon>Mytiloidea</taxon>
        <taxon>Mytilidae</taxon>
        <taxon>Mytilinae</taxon>
        <taxon>Mytilus</taxon>
    </lineage>
</organism>
<keyword evidence="7" id="KW-0012">Acyltransferase</keyword>
<dbReference type="InterPro" id="IPR047506">
    <property type="entry name" value="UBR7-like_UBR-box"/>
</dbReference>
<dbReference type="AlphaFoldDB" id="A0A6J8AD04"/>
<feature type="compositionally biased region" description="Basic and acidic residues" evidence="5">
    <location>
        <begin position="11"/>
        <end position="20"/>
    </location>
</feature>
<evidence type="ECO:0000256" key="1">
    <source>
        <dbReference type="ARBA" id="ARBA00022723"/>
    </source>
</evidence>
<feature type="region of interest" description="Disordered" evidence="5">
    <location>
        <begin position="212"/>
        <end position="241"/>
    </location>
</feature>
<dbReference type="GO" id="GO:0008270">
    <property type="term" value="F:zinc ion binding"/>
    <property type="evidence" value="ECO:0007669"/>
    <property type="project" value="UniProtKB-KW"/>
</dbReference>
<dbReference type="InterPro" id="IPR013083">
    <property type="entry name" value="Znf_RING/FYVE/PHD"/>
</dbReference>
<feature type="domain" description="UBR-type" evidence="6">
    <location>
        <begin position="49"/>
        <end position="119"/>
    </location>
</feature>
<dbReference type="InterPro" id="IPR003126">
    <property type="entry name" value="Znf_UBR"/>
</dbReference>
<dbReference type="SMART" id="SM00396">
    <property type="entry name" value="ZnF_UBR1"/>
    <property type="match status" value="1"/>
</dbReference>
<evidence type="ECO:0000256" key="2">
    <source>
        <dbReference type="ARBA" id="ARBA00022771"/>
    </source>
</evidence>
<dbReference type="GO" id="GO:0061630">
    <property type="term" value="F:ubiquitin protein ligase activity"/>
    <property type="evidence" value="ECO:0007669"/>
    <property type="project" value="UniProtKB-EC"/>
</dbReference>
<dbReference type="InterPro" id="IPR001965">
    <property type="entry name" value="Znf_PHD"/>
</dbReference>
<proteinExistence type="predicted"/>
<keyword evidence="2" id="KW-0863">Zinc-finger</keyword>
<keyword evidence="3" id="KW-0862">Zinc</keyword>
<feature type="zinc finger region" description="UBR-type" evidence="4">
    <location>
        <begin position="49"/>
        <end position="119"/>
    </location>
</feature>
<protein>
    <submittedName>
        <fullName evidence="7">UBR7</fullName>
        <ecNumber evidence="7">2.3.2.27</ecNumber>
    </submittedName>
</protein>
<gene>
    <name evidence="7" type="ORF">MCOR_6502</name>
</gene>
<dbReference type="PROSITE" id="PS51157">
    <property type="entry name" value="ZF_UBR"/>
    <property type="match status" value="1"/>
</dbReference>
<reference evidence="7 8" key="1">
    <citation type="submission" date="2020-06" db="EMBL/GenBank/DDBJ databases">
        <authorList>
            <person name="Li R."/>
            <person name="Bekaert M."/>
        </authorList>
    </citation>
    <scope>NUCLEOTIDE SEQUENCE [LARGE SCALE GENOMIC DNA]</scope>
    <source>
        <strain evidence="8">wild</strain>
    </source>
</reference>
<dbReference type="GO" id="GO:0005737">
    <property type="term" value="C:cytoplasm"/>
    <property type="evidence" value="ECO:0007669"/>
    <property type="project" value="TreeGrafter"/>
</dbReference>
<dbReference type="InterPro" id="IPR011011">
    <property type="entry name" value="Znf_FYVE_PHD"/>
</dbReference>
<evidence type="ECO:0000313" key="8">
    <source>
        <dbReference type="Proteomes" id="UP000507470"/>
    </source>
</evidence>
<accession>A0A6J8AD04</accession>
<keyword evidence="8" id="KW-1185">Reference proteome</keyword>
<dbReference type="OrthoDB" id="10262564at2759"/>